<name>A0ABM4CS38_HYDVU</name>
<dbReference type="InterPro" id="IPR043502">
    <property type="entry name" value="DNA/RNA_pol_sf"/>
</dbReference>
<dbReference type="PANTHER" id="PTHR37984:SF9">
    <property type="entry name" value="INTEGRASE CATALYTIC DOMAIN-CONTAINING PROTEIN"/>
    <property type="match status" value="1"/>
</dbReference>
<dbReference type="SUPFAM" id="SSF50630">
    <property type="entry name" value="Acid proteases"/>
    <property type="match status" value="1"/>
</dbReference>
<dbReference type="Gene3D" id="2.40.70.10">
    <property type="entry name" value="Acid Proteases"/>
    <property type="match status" value="1"/>
</dbReference>
<evidence type="ECO:0000313" key="1">
    <source>
        <dbReference type="Proteomes" id="UP001652625"/>
    </source>
</evidence>
<reference evidence="2" key="1">
    <citation type="submission" date="2025-08" db="UniProtKB">
        <authorList>
            <consortium name="RefSeq"/>
        </authorList>
    </citation>
    <scope>IDENTIFICATION</scope>
</reference>
<dbReference type="Pfam" id="PF13975">
    <property type="entry name" value="gag-asp_proteas"/>
    <property type="match status" value="1"/>
</dbReference>
<evidence type="ECO:0000313" key="2">
    <source>
        <dbReference type="RefSeq" id="XP_065664708.1"/>
    </source>
</evidence>
<dbReference type="InterPro" id="IPR050951">
    <property type="entry name" value="Retrovirus_Pol_polyprotein"/>
</dbReference>
<dbReference type="InterPro" id="IPR021109">
    <property type="entry name" value="Peptidase_aspartic_dom_sf"/>
</dbReference>
<dbReference type="RefSeq" id="XP_065664708.1">
    <property type="nucleotide sequence ID" value="XM_065808636.1"/>
</dbReference>
<sequence length="602" mass="68717">MKFYNESGFDLSSCRGQCYYGAPNMQPVKKGVANYILKGSPKATVTHCSSHNLNLSIAATSKITIINVILEVYRNISIYFNTTPKRERLLEHDSEIRCKSTERKKILIDDPDSAETWIRCFSASARSKKLKDEINDCYEITDLFLAKAGIEAVKKISVMVYSKELENMIFDDIKTVIMSHLRPQKRLIIAERVRFLASKQQNNENIVPYAQRLREASRFCNFEKLGKDGQSAEDYLIQMRLIDGLQSPDQRIKALEMLQSGDLPRLGACIDFIRQLEQISCFSIQNNIGSNIDIPLVNHIDKNIEKTFKCKYCGLQHPPRKCPAFGKSCTKCGKFNHFKNVCRTNTKYKKTVEEIENNDTSVYTINMNGTNSEINVKINDYNMKMQVDTGSQVTIIPKNFWELMSKTKLQKCYLCLKQFDGTIIKVLGEFETTLETESKMNIVRIIVAHCNKNHGLIGMDVLNINATELINNIDPIVHGRLINYRANILLKNGIQPTYFESRLLSIHIKPLVIDKLNEMIQQGLLLRVPPGGSKWASPLVVVKKTDGDLRICADYKIGVNQKICSDSYPIPNIEIVFHKMAGMKYFAKIDLKGAYHQKRHKK</sequence>
<proteinExistence type="predicted"/>
<organism evidence="1 2">
    <name type="scientific">Hydra vulgaris</name>
    <name type="common">Hydra</name>
    <name type="synonym">Hydra attenuata</name>
    <dbReference type="NCBI Taxonomy" id="6087"/>
    <lineage>
        <taxon>Eukaryota</taxon>
        <taxon>Metazoa</taxon>
        <taxon>Cnidaria</taxon>
        <taxon>Hydrozoa</taxon>
        <taxon>Hydroidolina</taxon>
        <taxon>Anthoathecata</taxon>
        <taxon>Aplanulata</taxon>
        <taxon>Hydridae</taxon>
        <taxon>Hydra</taxon>
    </lineage>
</organism>
<dbReference type="GeneID" id="136086341"/>
<dbReference type="SUPFAM" id="SSF56672">
    <property type="entry name" value="DNA/RNA polymerases"/>
    <property type="match status" value="1"/>
</dbReference>
<dbReference type="PANTHER" id="PTHR37984">
    <property type="entry name" value="PROTEIN CBG26694"/>
    <property type="match status" value="1"/>
</dbReference>
<gene>
    <name evidence="2" type="primary">LOC136086341</name>
</gene>
<dbReference type="Gene3D" id="3.30.70.270">
    <property type="match status" value="1"/>
</dbReference>
<dbReference type="InterPro" id="IPR043128">
    <property type="entry name" value="Rev_trsase/Diguanyl_cyclase"/>
</dbReference>
<dbReference type="Gene3D" id="3.10.10.10">
    <property type="entry name" value="HIV Type 1 Reverse Transcriptase, subunit A, domain 1"/>
    <property type="match status" value="1"/>
</dbReference>
<keyword evidence="1" id="KW-1185">Reference proteome</keyword>
<protein>
    <submittedName>
        <fullName evidence="2">Uncharacterized protein LOC136086341</fullName>
    </submittedName>
</protein>
<accession>A0ABM4CS38</accession>
<dbReference type="Proteomes" id="UP001652625">
    <property type="component" value="Chromosome 10"/>
</dbReference>